<dbReference type="PANTHER" id="PTHR28617:SF1">
    <property type="entry name" value="CILIA- AND FLAGELLA-ASSOCIATED PROTEIN 77"/>
    <property type="match status" value="1"/>
</dbReference>
<reference evidence="2" key="2">
    <citation type="submission" date="2025-05" db="UniProtKB">
        <authorList>
            <consortium name="Ensembl"/>
        </authorList>
    </citation>
    <scope>IDENTIFICATION</scope>
</reference>
<evidence type="ECO:0000313" key="3">
    <source>
        <dbReference type="Proteomes" id="UP000265000"/>
    </source>
</evidence>
<keyword evidence="3" id="KW-1185">Reference proteome</keyword>
<sequence>MSTSPRLGVVRASMLTDPLLIKAPLGKVQSRGLTVPGPDFTFGTSSSFRDGGVAEALSSWRVQPRREESAWCLDFVSLNRDAVRSGLVTSKELSQYRAQRGWVKAQKPAAKQHEGRASRQPPVVPDITFGVRNRPSSPLADILSHQYGQRWIDQQLTRNQTNGHKRTIKPGQAAETRTTLLRKTRSVPVKQTPFRLPQFSQVKHTPVYTNTHLHTNTHLYTNTLVHKRRDSVIVERFFLVAVINKHII</sequence>
<dbReference type="GeneTree" id="ENSGT00390000014476"/>
<organism evidence="1">
    <name type="scientific">Fundulus heteroclitus</name>
    <name type="common">Killifish</name>
    <name type="synonym">Mummichog</name>
    <dbReference type="NCBI Taxonomy" id="8078"/>
    <lineage>
        <taxon>Eukaryota</taxon>
        <taxon>Metazoa</taxon>
        <taxon>Chordata</taxon>
        <taxon>Craniata</taxon>
        <taxon>Vertebrata</taxon>
        <taxon>Euteleostomi</taxon>
        <taxon>Actinopterygii</taxon>
        <taxon>Neopterygii</taxon>
        <taxon>Teleostei</taxon>
        <taxon>Neoteleostei</taxon>
        <taxon>Acanthomorphata</taxon>
        <taxon>Ovalentaria</taxon>
        <taxon>Atherinomorphae</taxon>
        <taxon>Cyprinodontiformes</taxon>
        <taxon>Fundulidae</taxon>
        <taxon>Fundulus</taxon>
    </lineage>
</organism>
<dbReference type="Ensembl" id="ENSFHET00000003102.1">
    <property type="protein sequence ID" value="ENSFHEP00000007875.1"/>
    <property type="gene ID" value="ENSFHEG00000009024.1"/>
</dbReference>
<dbReference type="PANTHER" id="PTHR28617">
    <property type="entry name" value="CILIA- AND FLAGELLA-ASSOCIATED PROTEIN 77"/>
    <property type="match status" value="1"/>
</dbReference>
<name>A0A146NXM3_FUNHE</name>
<dbReference type="STRING" id="8078.ENSFHEP00000007875"/>
<reference evidence="1" key="1">
    <citation type="submission" date="2015-01" db="EMBL/GenBank/DDBJ databases">
        <title>EvidentialGene: Evidence-directed Construction of Complete mRNA Transcriptomes without Genomes.</title>
        <authorList>
            <person name="Gilbert D.G."/>
        </authorList>
    </citation>
    <scope>NUCLEOTIDE SEQUENCE</scope>
</reference>
<evidence type="ECO:0000313" key="2">
    <source>
        <dbReference type="Ensembl" id="ENSFHEP00000007875.1"/>
    </source>
</evidence>
<accession>A0A146NXM3</accession>
<dbReference type="Proteomes" id="UP000265000">
    <property type="component" value="Unplaced"/>
</dbReference>
<evidence type="ECO:0000313" key="1">
    <source>
        <dbReference type="EMBL" id="JAQ36272.1"/>
    </source>
</evidence>
<dbReference type="AlphaFoldDB" id="A0A146NXM3"/>
<proteinExistence type="predicted"/>
<dbReference type="InterPro" id="IPR029147">
    <property type="entry name" value="CFAP77"/>
</dbReference>
<dbReference type="Pfam" id="PF14825">
    <property type="entry name" value="CFAP77"/>
    <property type="match status" value="1"/>
</dbReference>
<protein>
    <submittedName>
        <fullName evidence="2">Cilia and flagella associated protein 77</fullName>
    </submittedName>
</protein>
<dbReference type="EMBL" id="GCES01150050">
    <property type="protein sequence ID" value="JAQ36272.1"/>
    <property type="molecule type" value="Transcribed_RNA"/>
</dbReference>